<accession>A0A835I3M3</accession>
<evidence type="ECO:0000313" key="2">
    <source>
        <dbReference type="EMBL" id="KAF9609989.1"/>
    </source>
</evidence>
<gene>
    <name evidence="2" type="ORF">IFM89_019553</name>
</gene>
<organism evidence="2 3">
    <name type="scientific">Coptis chinensis</name>
    <dbReference type="NCBI Taxonomy" id="261450"/>
    <lineage>
        <taxon>Eukaryota</taxon>
        <taxon>Viridiplantae</taxon>
        <taxon>Streptophyta</taxon>
        <taxon>Embryophyta</taxon>
        <taxon>Tracheophyta</taxon>
        <taxon>Spermatophyta</taxon>
        <taxon>Magnoliopsida</taxon>
        <taxon>Ranunculales</taxon>
        <taxon>Ranunculaceae</taxon>
        <taxon>Coptidoideae</taxon>
        <taxon>Coptis</taxon>
    </lineage>
</organism>
<comment type="caution">
    <text evidence="2">The sequence shown here is derived from an EMBL/GenBank/DDBJ whole genome shotgun (WGS) entry which is preliminary data.</text>
</comment>
<dbReference type="InterPro" id="IPR026960">
    <property type="entry name" value="RVT-Znf"/>
</dbReference>
<dbReference type="AlphaFoldDB" id="A0A835I3M3"/>
<evidence type="ECO:0000313" key="3">
    <source>
        <dbReference type="Proteomes" id="UP000631114"/>
    </source>
</evidence>
<sequence>MVELLQPKPPIVGEASITQRKTPVVIDDNKKEEGTSEAIVLCLECDYKCHQQQCSPQWACDKQVQGSPHTNFFETAFSEHQLVAGTPMQHSGFGPPISHGDTKPKVTWYTAIRNKFLHPRVASIGWKLALNCAATDSIAQKRGARLGSRCYVCLCRCEDLNHWLWDCLLQETYGTGLQKSSSLETTSTIYKRP</sequence>
<reference evidence="2 3" key="1">
    <citation type="submission" date="2020-10" db="EMBL/GenBank/DDBJ databases">
        <title>The Coptis chinensis genome and diversification of protoberbering-type alkaloids.</title>
        <authorList>
            <person name="Wang B."/>
            <person name="Shu S."/>
            <person name="Song C."/>
            <person name="Liu Y."/>
        </authorList>
    </citation>
    <scope>NUCLEOTIDE SEQUENCE [LARGE SCALE GENOMIC DNA]</scope>
    <source>
        <strain evidence="2">HL-2020</strain>
        <tissue evidence="2">Leaf</tissue>
    </source>
</reference>
<dbReference type="OrthoDB" id="419752at2759"/>
<dbReference type="EMBL" id="JADFTS010000004">
    <property type="protein sequence ID" value="KAF9609989.1"/>
    <property type="molecule type" value="Genomic_DNA"/>
</dbReference>
<dbReference type="Pfam" id="PF13966">
    <property type="entry name" value="zf-RVT"/>
    <property type="match status" value="1"/>
</dbReference>
<keyword evidence="3" id="KW-1185">Reference proteome</keyword>
<proteinExistence type="predicted"/>
<protein>
    <recommendedName>
        <fullName evidence="1">Reverse transcriptase zinc-binding domain-containing protein</fullName>
    </recommendedName>
</protein>
<feature type="domain" description="Reverse transcriptase zinc-binding" evidence="1">
    <location>
        <begin position="102"/>
        <end position="170"/>
    </location>
</feature>
<name>A0A835I3M3_9MAGN</name>
<dbReference type="Proteomes" id="UP000631114">
    <property type="component" value="Unassembled WGS sequence"/>
</dbReference>
<evidence type="ECO:0000259" key="1">
    <source>
        <dbReference type="Pfam" id="PF13966"/>
    </source>
</evidence>